<reference evidence="2" key="1">
    <citation type="submission" date="2021-03" db="EMBL/GenBank/DDBJ databases">
        <title>Acanthopleuribacteraceae sp. M133.</title>
        <authorList>
            <person name="Wang G."/>
        </authorList>
    </citation>
    <scope>NUCLEOTIDE SEQUENCE</scope>
    <source>
        <strain evidence="2">M133</strain>
    </source>
</reference>
<keyword evidence="3" id="KW-1185">Reference proteome</keyword>
<proteinExistence type="predicted"/>
<evidence type="ECO:0000259" key="1">
    <source>
        <dbReference type="Pfam" id="PF07683"/>
    </source>
</evidence>
<gene>
    <name evidence="2" type="ORF">J3U87_29840</name>
</gene>
<dbReference type="AlphaFoldDB" id="A0A8A4TIQ7"/>
<protein>
    <submittedName>
        <fullName evidence="2">GTP-binding protein</fullName>
    </submittedName>
</protein>
<dbReference type="RefSeq" id="WP_237379436.1">
    <property type="nucleotide sequence ID" value="NZ_CP071793.1"/>
</dbReference>
<accession>A0A8A4TIQ7</accession>
<sequence>MRTCPRAPQQIVFIGQKVDEAVLRARLNACLLDDHLASADSRAWAQLQNPFPDLPMPE</sequence>
<dbReference type="Pfam" id="PF07683">
    <property type="entry name" value="CobW_C"/>
    <property type="match status" value="1"/>
</dbReference>
<dbReference type="SUPFAM" id="SSF90002">
    <property type="entry name" value="Hypothetical protein YjiA, C-terminal domain"/>
    <property type="match status" value="1"/>
</dbReference>
<dbReference type="KEGG" id="scor:J3U87_29840"/>
<feature type="domain" description="CobW C-terminal" evidence="1">
    <location>
        <begin position="7"/>
        <end position="31"/>
    </location>
</feature>
<dbReference type="EMBL" id="CP071793">
    <property type="protein sequence ID" value="QTD49806.1"/>
    <property type="molecule type" value="Genomic_DNA"/>
</dbReference>
<organism evidence="2 3">
    <name type="scientific">Sulfidibacter corallicola</name>
    <dbReference type="NCBI Taxonomy" id="2818388"/>
    <lineage>
        <taxon>Bacteria</taxon>
        <taxon>Pseudomonadati</taxon>
        <taxon>Acidobacteriota</taxon>
        <taxon>Holophagae</taxon>
        <taxon>Acanthopleuribacterales</taxon>
        <taxon>Acanthopleuribacteraceae</taxon>
        <taxon>Sulfidibacter</taxon>
    </lineage>
</organism>
<dbReference type="InterPro" id="IPR011629">
    <property type="entry name" value="CobW-like_C"/>
</dbReference>
<name>A0A8A4TIQ7_SULCO</name>
<dbReference type="Proteomes" id="UP000663929">
    <property type="component" value="Chromosome"/>
</dbReference>
<evidence type="ECO:0000313" key="3">
    <source>
        <dbReference type="Proteomes" id="UP000663929"/>
    </source>
</evidence>
<evidence type="ECO:0000313" key="2">
    <source>
        <dbReference type="EMBL" id="QTD49806.1"/>
    </source>
</evidence>